<evidence type="ECO:0000313" key="9">
    <source>
        <dbReference type="Proteomes" id="UP000093000"/>
    </source>
</evidence>
<dbReference type="InterPro" id="IPR011071">
    <property type="entry name" value="Lyase_8-like_C"/>
</dbReference>
<dbReference type="GO" id="GO:0016837">
    <property type="term" value="F:carbon-oxygen lyase activity, acting on polysaccharides"/>
    <property type="evidence" value="ECO:0007669"/>
    <property type="project" value="UniProtKB-ARBA"/>
</dbReference>
<dbReference type="Gene3D" id="2.60.220.10">
    <property type="entry name" value="Polysaccharide lyase family 8-like, C-terminal"/>
    <property type="match status" value="1"/>
</dbReference>
<dbReference type="Pfam" id="PF02278">
    <property type="entry name" value="Lyase_8"/>
    <property type="match status" value="1"/>
</dbReference>
<dbReference type="PANTHER" id="PTHR38481:SF1">
    <property type="entry name" value="HYALURONATE LYASE"/>
    <property type="match status" value="1"/>
</dbReference>
<dbReference type="InterPro" id="IPR012970">
    <property type="entry name" value="Lyase_8_alpha_N"/>
</dbReference>
<reference evidence="8 9" key="1">
    <citation type="submission" date="2016-03" db="EMBL/GenBank/DDBJ databases">
        <title>Choanephora cucurbitarum.</title>
        <authorList>
            <person name="Min B."/>
            <person name="Park H."/>
            <person name="Park J.-H."/>
            <person name="Shin H.-D."/>
            <person name="Choi I.-G."/>
        </authorList>
    </citation>
    <scope>NUCLEOTIDE SEQUENCE [LARGE SCALE GENOMIC DNA]</scope>
    <source>
        <strain evidence="8 9">KUS-F28377</strain>
    </source>
</reference>
<comment type="caution">
    <text evidence="8">The sequence shown here is derived from an EMBL/GenBank/DDBJ whole genome shotgun (WGS) entry which is preliminary data.</text>
</comment>
<evidence type="ECO:0000256" key="4">
    <source>
        <dbReference type="SAM" id="SignalP"/>
    </source>
</evidence>
<feature type="domain" description="Polysaccharide lyase family 8 central" evidence="5">
    <location>
        <begin position="381"/>
        <end position="627"/>
    </location>
</feature>
<evidence type="ECO:0000259" key="7">
    <source>
        <dbReference type="Pfam" id="PF08124"/>
    </source>
</evidence>
<dbReference type="InterPro" id="IPR014718">
    <property type="entry name" value="GH-type_carb-bd"/>
</dbReference>
<feature type="domain" description="Polysaccharide lyase 8 N-terminal alpha-helical" evidence="7">
    <location>
        <begin position="145"/>
        <end position="357"/>
    </location>
</feature>
<keyword evidence="9" id="KW-1185">Reference proteome</keyword>
<dbReference type="GO" id="GO:0030246">
    <property type="term" value="F:carbohydrate binding"/>
    <property type="evidence" value="ECO:0007669"/>
    <property type="project" value="InterPro"/>
</dbReference>
<feature type="signal peptide" evidence="4">
    <location>
        <begin position="1"/>
        <end position="18"/>
    </location>
</feature>
<dbReference type="Gene3D" id="1.50.10.100">
    <property type="entry name" value="Chondroitin AC/alginate lyase"/>
    <property type="match status" value="1"/>
</dbReference>
<organism evidence="8 9">
    <name type="scientific">Choanephora cucurbitarum</name>
    <dbReference type="NCBI Taxonomy" id="101091"/>
    <lineage>
        <taxon>Eukaryota</taxon>
        <taxon>Fungi</taxon>
        <taxon>Fungi incertae sedis</taxon>
        <taxon>Mucoromycota</taxon>
        <taxon>Mucoromycotina</taxon>
        <taxon>Mucoromycetes</taxon>
        <taxon>Mucorales</taxon>
        <taxon>Mucorineae</taxon>
        <taxon>Choanephoraceae</taxon>
        <taxon>Choanephoroideae</taxon>
        <taxon>Choanephora</taxon>
    </lineage>
</organism>
<dbReference type="Proteomes" id="UP000093000">
    <property type="component" value="Unassembled WGS sequence"/>
</dbReference>
<dbReference type="GO" id="GO:0005975">
    <property type="term" value="P:carbohydrate metabolic process"/>
    <property type="evidence" value="ECO:0007669"/>
    <property type="project" value="InterPro"/>
</dbReference>
<dbReference type="SUPFAM" id="SSF74650">
    <property type="entry name" value="Galactose mutarotase-like"/>
    <property type="match status" value="1"/>
</dbReference>
<protein>
    <submittedName>
        <fullName evidence="8">Chondroitinase-AC</fullName>
    </submittedName>
</protein>
<name>A0A1C7NE01_9FUNG</name>
<feature type="domain" description="Polysaccharide lyase family 8 C-terminal" evidence="6">
    <location>
        <begin position="653"/>
        <end position="714"/>
    </location>
</feature>
<dbReference type="InterPro" id="IPR008929">
    <property type="entry name" value="Chondroitin_lyas"/>
</dbReference>
<dbReference type="OrthoDB" id="5980780at2759"/>
<dbReference type="EMBL" id="LUGH01000230">
    <property type="protein sequence ID" value="OBZ87323.1"/>
    <property type="molecule type" value="Genomic_DNA"/>
</dbReference>
<keyword evidence="2 4" id="KW-0732">Signal</keyword>
<dbReference type="Pfam" id="PF02884">
    <property type="entry name" value="Lyase_8_C"/>
    <property type="match status" value="1"/>
</dbReference>
<sequence length="747" mass="82021">MRSTLATICLLFIGSIYAVVMPTADDMATMKSRRIDHIVKYNSANSTYFLNRWKNTLNENGTWTDIDMTSGCGSRIANWPAQQHLIRVLNLAIGYHETMQPEYLKTSLASLDYWLENDFSEHDCIENSGVASMNCPCGTPGLWSKNWFNQLIGIPSAIGDTCLLLRNELNESQKKSCITIQARAFAKVTSMTQAISVLTAANLLDVADIGITLAMFKDDLEMLKTALEAFYDGITISKTTAGDGIQADGSFIQHNGILYNGNYGKDFASDVLAVFTETVGLDIAPSESALAAFKTLIDGSEWMMIADTKLQQLLWQYSAIGRMVSFKYSDKQSSGGVVLDLKEIAKSAQGSATEKEMQAISDRLNGSPTGNANQGNLIGTRYFYNSDYMVHRTADYVVTLKMYSSRTINSECLNIQNPQGFHMSDGAIFNYITGNEYVDSFGSWDWDLVPGITVDYQGTLLTCSKVKNKGKKKFVGGVTDGNMGIAVMDYLNPLNGNLAFKKTVFFFPSGYAVQVGPTTSKNTTAELITVLDQRFRKGNIYISGELKNTLMSYLSPKTNYLWHDNIGYYFPTAEDIYVDSKPRYANWSKVGISVGADPQQLWSSYIKHPKTNTSGLLTQYIVQPAVSHAAFSANASEGNMPIQLAFHASSPLVNAAYSPANKTIAAAFWTAGTYTTPWSCTIKTDNPCVILLNQLSQHSYRVTVSDPSQSLTSIKLTVTIEGVTKYATYSLPSGNKAGSGVVKTLTF</sequence>
<evidence type="ECO:0000259" key="5">
    <source>
        <dbReference type="Pfam" id="PF02278"/>
    </source>
</evidence>
<dbReference type="Pfam" id="PF08124">
    <property type="entry name" value="Lyase_8_N"/>
    <property type="match status" value="1"/>
</dbReference>
<dbReference type="InterPro" id="IPR011013">
    <property type="entry name" value="Gal_mutarotase_sf_dom"/>
</dbReference>
<dbReference type="InterPro" id="IPR038970">
    <property type="entry name" value="Lyase_8"/>
</dbReference>
<evidence type="ECO:0000313" key="8">
    <source>
        <dbReference type="EMBL" id="OBZ87323.1"/>
    </source>
</evidence>
<dbReference type="InterPro" id="IPR004103">
    <property type="entry name" value="Lyase_8_C"/>
</dbReference>
<accession>A0A1C7NE01</accession>
<evidence type="ECO:0000256" key="3">
    <source>
        <dbReference type="ARBA" id="ARBA00023239"/>
    </source>
</evidence>
<feature type="chain" id="PRO_5008889642" evidence="4">
    <location>
        <begin position="19"/>
        <end position="747"/>
    </location>
</feature>
<dbReference type="PANTHER" id="PTHR38481">
    <property type="entry name" value="HYALURONATE LYASE"/>
    <property type="match status" value="1"/>
</dbReference>
<dbReference type="SUPFAM" id="SSF49863">
    <property type="entry name" value="Hyaluronate lyase-like, C-terminal domain"/>
    <property type="match status" value="1"/>
</dbReference>
<proteinExistence type="inferred from homology"/>
<keyword evidence="3" id="KW-0456">Lyase</keyword>
<dbReference type="GO" id="GO:0005576">
    <property type="term" value="C:extracellular region"/>
    <property type="evidence" value="ECO:0007669"/>
    <property type="project" value="InterPro"/>
</dbReference>
<gene>
    <name evidence="8" type="primary">cslA_0</name>
    <name evidence="8" type="ORF">A0J61_04624</name>
</gene>
<evidence type="ECO:0000256" key="1">
    <source>
        <dbReference type="ARBA" id="ARBA00006699"/>
    </source>
</evidence>
<evidence type="ECO:0000256" key="2">
    <source>
        <dbReference type="ARBA" id="ARBA00022729"/>
    </source>
</evidence>
<dbReference type="InParanoid" id="A0A1C7NE01"/>
<dbReference type="AlphaFoldDB" id="A0A1C7NE01"/>
<dbReference type="Gene3D" id="2.70.98.10">
    <property type="match status" value="1"/>
</dbReference>
<comment type="similarity">
    <text evidence="1">Belongs to the polysaccharide lyase 8 family.</text>
</comment>
<dbReference type="SUPFAM" id="SSF48230">
    <property type="entry name" value="Chondroitin AC/alginate lyase"/>
    <property type="match status" value="1"/>
</dbReference>
<dbReference type="InterPro" id="IPR003159">
    <property type="entry name" value="Lyase_8_central_dom"/>
</dbReference>
<evidence type="ECO:0000259" key="6">
    <source>
        <dbReference type="Pfam" id="PF02884"/>
    </source>
</evidence>